<reference evidence="1" key="2">
    <citation type="submission" date="2022-01" db="EMBL/GenBank/DDBJ databases">
        <authorList>
            <person name="Yamashiro T."/>
            <person name="Shiraishi A."/>
            <person name="Satake H."/>
            <person name="Nakayama K."/>
        </authorList>
    </citation>
    <scope>NUCLEOTIDE SEQUENCE</scope>
</reference>
<name>A0ABQ4WU64_9ASTR</name>
<dbReference type="EMBL" id="BQNB010008934">
    <property type="protein sequence ID" value="GJS56405.1"/>
    <property type="molecule type" value="Genomic_DNA"/>
</dbReference>
<organism evidence="1 2">
    <name type="scientific">Tanacetum coccineum</name>
    <dbReference type="NCBI Taxonomy" id="301880"/>
    <lineage>
        <taxon>Eukaryota</taxon>
        <taxon>Viridiplantae</taxon>
        <taxon>Streptophyta</taxon>
        <taxon>Embryophyta</taxon>
        <taxon>Tracheophyta</taxon>
        <taxon>Spermatophyta</taxon>
        <taxon>Magnoliopsida</taxon>
        <taxon>eudicotyledons</taxon>
        <taxon>Gunneridae</taxon>
        <taxon>Pentapetalae</taxon>
        <taxon>asterids</taxon>
        <taxon>campanulids</taxon>
        <taxon>Asterales</taxon>
        <taxon>Asteraceae</taxon>
        <taxon>Asteroideae</taxon>
        <taxon>Anthemideae</taxon>
        <taxon>Anthemidinae</taxon>
        <taxon>Tanacetum</taxon>
    </lineage>
</organism>
<accession>A0ABQ4WU64</accession>
<keyword evidence="2" id="KW-1185">Reference proteome</keyword>
<dbReference type="Proteomes" id="UP001151760">
    <property type="component" value="Unassembled WGS sequence"/>
</dbReference>
<reference evidence="1" key="1">
    <citation type="journal article" date="2022" name="Int. J. Mol. Sci.">
        <title>Draft Genome of Tanacetum Coccineum: Genomic Comparison of Closely Related Tanacetum-Family Plants.</title>
        <authorList>
            <person name="Yamashiro T."/>
            <person name="Shiraishi A."/>
            <person name="Nakayama K."/>
            <person name="Satake H."/>
        </authorList>
    </citation>
    <scope>NUCLEOTIDE SEQUENCE</scope>
</reference>
<sequence length="129" mass="14425">MPQFTLASTASSPQTNSLYRVGVRDDVVNNVWNYSWDRAEEEPCSSIARQSQFTIQRGITLEKGVRGEHVEMIRTRSQRGDGDTQSFRRESIVVYGTTVALRDAHDPVALGVRLTTLRISGHCHTESSS</sequence>
<gene>
    <name evidence="1" type="ORF">Tco_0629767</name>
</gene>
<comment type="caution">
    <text evidence="1">The sequence shown here is derived from an EMBL/GenBank/DDBJ whole genome shotgun (WGS) entry which is preliminary data.</text>
</comment>
<proteinExistence type="predicted"/>
<protein>
    <submittedName>
        <fullName evidence="1">Uncharacterized protein</fullName>
    </submittedName>
</protein>
<evidence type="ECO:0000313" key="2">
    <source>
        <dbReference type="Proteomes" id="UP001151760"/>
    </source>
</evidence>
<evidence type="ECO:0000313" key="1">
    <source>
        <dbReference type="EMBL" id="GJS56405.1"/>
    </source>
</evidence>